<accession>A0A6C0EJ99</accession>
<reference evidence="1" key="1">
    <citation type="journal article" date="2020" name="Nature">
        <title>Giant virus diversity and host interactions through global metagenomics.</title>
        <authorList>
            <person name="Schulz F."/>
            <person name="Roux S."/>
            <person name="Paez-Espino D."/>
            <person name="Jungbluth S."/>
            <person name="Walsh D.A."/>
            <person name="Denef V.J."/>
            <person name="McMahon K.D."/>
            <person name="Konstantinidis K.T."/>
            <person name="Eloe-Fadrosh E.A."/>
            <person name="Kyrpides N.C."/>
            <person name="Woyke T."/>
        </authorList>
    </citation>
    <scope>NUCLEOTIDE SEQUENCE</scope>
    <source>
        <strain evidence="1">GVMAG-M-3300001351-8</strain>
    </source>
</reference>
<evidence type="ECO:0000313" key="1">
    <source>
        <dbReference type="EMBL" id="QHT29078.1"/>
    </source>
</evidence>
<dbReference type="AlphaFoldDB" id="A0A6C0EJ99"/>
<protein>
    <recommendedName>
        <fullName evidence="2">t-SNARE coiled-coil homology domain-containing protein</fullName>
    </recommendedName>
</protein>
<proteinExistence type="predicted"/>
<name>A0A6C0EJ99_9ZZZZ</name>
<dbReference type="EMBL" id="MN738868">
    <property type="protein sequence ID" value="QHT29078.1"/>
    <property type="molecule type" value="Genomic_DNA"/>
</dbReference>
<sequence>MDNVKEEILKELEELNNQSLINSHILYNQSNTIETINNSLVSVEKEVKISKWYLNLINATFGKVYKTFHNPIIVDKYRNTKDSLCLYFGKGLGGKGLDSGGPNNQRLDSGGLEGSKGQINDTIYSKIREIKDINKTVSKELDNHINKLDELDLTLTHCQFGISNNITKIEKML</sequence>
<organism evidence="1">
    <name type="scientific">viral metagenome</name>
    <dbReference type="NCBI Taxonomy" id="1070528"/>
    <lineage>
        <taxon>unclassified sequences</taxon>
        <taxon>metagenomes</taxon>
        <taxon>organismal metagenomes</taxon>
    </lineage>
</organism>
<evidence type="ECO:0008006" key="2">
    <source>
        <dbReference type="Google" id="ProtNLM"/>
    </source>
</evidence>